<dbReference type="Pfam" id="PF03739">
    <property type="entry name" value="LptF_LptG"/>
    <property type="match status" value="1"/>
</dbReference>
<evidence type="ECO:0000256" key="4">
    <source>
        <dbReference type="ARBA" id="ARBA00022989"/>
    </source>
</evidence>
<dbReference type="NCBIfam" id="TIGR04408">
    <property type="entry name" value="LptG_lptG"/>
    <property type="match status" value="1"/>
</dbReference>
<dbReference type="OrthoDB" id="9798468at2"/>
<gene>
    <name evidence="7" type="primary">lptG</name>
    <name evidence="7" type="ORF">PRI8871_01991</name>
</gene>
<feature type="transmembrane region" description="Helical" evidence="6">
    <location>
        <begin position="337"/>
        <end position="359"/>
    </location>
</feature>
<feature type="transmembrane region" description="Helical" evidence="6">
    <location>
        <begin position="59"/>
        <end position="78"/>
    </location>
</feature>
<keyword evidence="3 6" id="KW-0812">Transmembrane</keyword>
<name>A0A2R8AVX5_9RHOB</name>
<keyword evidence="5 6" id="KW-0472">Membrane</keyword>
<reference evidence="8" key="1">
    <citation type="submission" date="2018-03" db="EMBL/GenBank/DDBJ databases">
        <authorList>
            <person name="Rodrigo-Torres L."/>
            <person name="Arahal R. D."/>
            <person name="Lucena T."/>
        </authorList>
    </citation>
    <scope>NUCLEOTIDE SEQUENCE [LARGE SCALE GENOMIC DNA]</scope>
    <source>
        <strain evidence="8">CECT 8871</strain>
    </source>
</reference>
<evidence type="ECO:0000313" key="8">
    <source>
        <dbReference type="Proteomes" id="UP000244904"/>
    </source>
</evidence>
<comment type="subcellular location">
    <subcellularLocation>
        <location evidence="1">Cell membrane</location>
        <topology evidence="1">Multi-pass membrane protein</topology>
    </subcellularLocation>
</comment>
<dbReference type="EMBL" id="OMOJ01000003">
    <property type="protein sequence ID" value="SPF80185.1"/>
    <property type="molecule type" value="Genomic_DNA"/>
</dbReference>
<accession>A0A2R8AVX5</accession>
<keyword evidence="4 6" id="KW-1133">Transmembrane helix</keyword>
<feature type="transmembrane region" description="Helical" evidence="6">
    <location>
        <begin position="307"/>
        <end position="325"/>
    </location>
</feature>
<dbReference type="GO" id="GO:0055085">
    <property type="term" value="P:transmembrane transport"/>
    <property type="evidence" value="ECO:0007669"/>
    <property type="project" value="InterPro"/>
</dbReference>
<dbReference type="InterPro" id="IPR005495">
    <property type="entry name" value="LptG/LptF_permease"/>
</dbReference>
<evidence type="ECO:0000256" key="6">
    <source>
        <dbReference type="SAM" id="Phobius"/>
    </source>
</evidence>
<dbReference type="GO" id="GO:0043190">
    <property type="term" value="C:ATP-binding cassette (ABC) transporter complex"/>
    <property type="evidence" value="ECO:0007669"/>
    <property type="project" value="InterPro"/>
</dbReference>
<dbReference type="InterPro" id="IPR030923">
    <property type="entry name" value="LptG"/>
</dbReference>
<feature type="transmembrane region" description="Helical" evidence="6">
    <location>
        <begin position="281"/>
        <end position="301"/>
    </location>
</feature>
<dbReference type="PANTHER" id="PTHR33529:SF2">
    <property type="entry name" value="LIPOPOLYSACCHARIDE EXPORT SYSTEM PERMEASE PROTEIN LPTG"/>
    <property type="match status" value="1"/>
</dbReference>
<proteinExistence type="predicted"/>
<keyword evidence="8" id="KW-1185">Reference proteome</keyword>
<organism evidence="7 8">
    <name type="scientific">Pseudoprimorskyibacter insulae</name>
    <dbReference type="NCBI Taxonomy" id="1695997"/>
    <lineage>
        <taxon>Bacteria</taxon>
        <taxon>Pseudomonadati</taxon>
        <taxon>Pseudomonadota</taxon>
        <taxon>Alphaproteobacteria</taxon>
        <taxon>Rhodobacterales</taxon>
        <taxon>Paracoccaceae</taxon>
        <taxon>Pseudoprimorskyibacter</taxon>
    </lineage>
</organism>
<dbReference type="PANTHER" id="PTHR33529">
    <property type="entry name" value="SLR0882 PROTEIN-RELATED"/>
    <property type="match status" value="1"/>
</dbReference>
<evidence type="ECO:0000256" key="1">
    <source>
        <dbReference type="ARBA" id="ARBA00004651"/>
    </source>
</evidence>
<evidence type="ECO:0000256" key="3">
    <source>
        <dbReference type="ARBA" id="ARBA00022692"/>
    </source>
</evidence>
<evidence type="ECO:0000256" key="5">
    <source>
        <dbReference type="ARBA" id="ARBA00023136"/>
    </source>
</evidence>
<dbReference type="GO" id="GO:0015920">
    <property type="term" value="P:lipopolysaccharide transport"/>
    <property type="evidence" value="ECO:0007669"/>
    <property type="project" value="TreeGrafter"/>
</dbReference>
<sequence>MTLHYYIARRFFWILASVFAIFFAFMTLLDLVEQMRRFDSSVSFGEVLRLTLLNTPKSLYQILPLVVILSAIALFIGLARSSELVVIRAAGRSATSSLLAPVMVALILGGLAVGVFNPIVAATSKQYNQMRELYRNGGTSTLSIGAEGLWLRQGDETGQTVIRASRANPEATVLYQVSFVSYAPGGGPVQRIEADTARLDNGHWVLDDAKVWPLSATLNAEAAAKRFDSVEVSSTLTQESIRDRFGTPSAVPIWELRAYIAELELAGFSARRHFVWLQMEMAKPLFLAAMVLVGAAFTMGHSRLGKTGIGVLSAILLGFGLYYVRNFAQILGENGQVNAVLAAWAPPVASVLLAFGLILHREEG</sequence>
<feature type="transmembrane region" description="Helical" evidence="6">
    <location>
        <begin position="98"/>
        <end position="121"/>
    </location>
</feature>
<evidence type="ECO:0000256" key="2">
    <source>
        <dbReference type="ARBA" id="ARBA00022475"/>
    </source>
</evidence>
<protein>
    <submittedName>
        <fullName evidence="7">Lipopolysaccharide export system permease protein LptG</fullName>
    </submittedName>
</protein>
<dbReference type="RefSeq" id="WP_108886057.1">
    <property type="nucleotide sequence ID" value="NZ_OMOJ01000003.1"/>
</dbReference>
<keyword evidence="2" id="KW-1003">Cell membrane</keyword>
<dbReference type="Proteomes" id="UP000244904">
    <property type="component" value="Unassembled WGS sequence"/>
</dbReference>
<dbReference type="AlphaFoldDB" id="A0A2R8AVX5"/>
<feature type="transmembrane region" description="Helical" evidence="6">
    <location>
        <begin position="12"/>
        <end position="32"/>
    </location>
</feature>
<evidence type="ECO:0000313" key="7">
    <source>
        <dbReference type="EMBL" id="SPF80185.1"/>
    </source>
</evidence>